<dbReference type="CDD" id="cd06261">
    <property type="entry name" value="TM_PBP2"/>
    <property type="match status" value="1"/>
</dbReference>
<reference evidence="10 11" key="1">
    <citation type="submission" date="2021-07" db="EMBL/GenBank/DDBJ databases">
        <title>Paenibacillus radiodurans sp. nov., isolated from the southeastern edge of Tengger Desert.</title>
        <authorList>
            <person name="Zhang G."/>
        </authorList>
    </citation>
    <scope>NUCLEOTIDE SEQUENCE [LARGE SCALE GENOMIC DNA]</scope>
    <source>
        <strain evidence="10 11">DT7-4</strain>
    </source>
</reference>
<sequence length="301" mass="32961">MREDIITGGPIKAKPAARRRLWSYVALLSPAMLIYWLVFLIPAIVLLINSIQVNQPEKSMWERELTLANFIRFVSDPYFIKVIGITLLMGVIVVLVSLVIGYVLAYHIYKAKSFVKTSLITIVLTPLFSGALLQSLGWYLMFARYGPINAFLKDIGLIDQPYNFLGTYTAVVIALVHGFLPFMVLSIVNSLRSIPVNVLDAASSLGANSWTAFLRVTLPLTKGGMMAGSALVFGGTIGSFATPGIIGQGKIQMLAQIIYQQAIQIFDWSFASVISIALLLVLIIVTMSLTGSVKLQGRNRG</sequence>
<comment type="subcellular location">
    <subcellularLocation>
        <location evidence="1 8">Cell membrane</location>
        <topology evidence="1 8">Multi-pass membrane protein</topology>
    </subcellularLocation>
</comment>
<dbReference type="Pfam" id="PF00528">
    <property type="entry name" value="BPD_transp_1"/>
    <property type="match status" value="1"/>
</dbReference>
<dbReference type="InterPro" id="IPR000515">
    <property type="entry name" value="MetI-like"/>
</dbReference>
<feature type="transmembrane region" description="Helical" evidence="8">
    <location>
        <begin position="162"/>
        <end position="182"/>
    </location>
</feature>
<name>A0ABS7D7B1_9BACL</name>
<protein>
    <submittedName>
        <fullName evidence="10">ABC transporter permease</fullName>
    </submittedName>
</protein>
<dbReference type="InterPro" id="IPR035906">
    <property type="entry name" value="MetI-like_sf"/>
</dbReference>
<accession>A0ABS7D7B1</accession>
<evidence type="ECO:0000256" key="4">
    <source>
        <dbReference type="ARBA" id="ARBA00022475"/>
    </source>
</evidence>
<evidence type="ECO:0000256" key="2">
    <source>
        <dbReference type="ARBA" id="ARBA00007069"/>
    </source>
</evidence>
<evidence type="ECO:0000256" key="5">
    <source>
        <dbReference type="ARBA" id="ARBA00022692"/>
    </source>
</evidence>
<comment type="caution">
    <text evidence="10">The sequence shown here is derived from an EMBL/GenBank/DDBJ whole genome shotgun (WGS) entry which is preliminary data.</text>
</comment>
<keyword evidence="7 8" id="KW-0472">Membrane</keyword>
<keyword evidence="4" id="KW-1003">Cell membrane</keyword>
<keyword evidence="6 8" id="KW-1133">Transmembrane helix</keyword>
<comment type="similarity">
    <text evidence="2">Belongs to the binding-protein-dependent transport system permease family. CysTW subfamily.</text>
</comment>
<dbReference type="Proteomes" id="UP000812277">
    <property type="component" value="Unassembled WGS sequence"/>
</dbReference>
<feature type="transmembrane region" description="Helical" evidence="8">
    <location>
        <begin position="21"/>
        <end position="48"/>
    </location>
</feature>
<dbReference type="EMBL" id="JAHZIJ010000009">
    <property type="protein sequence ID" value="MBW7475829.1"/>
    <property type="molecule type" value="Genomic_DNA"/>
</dbReference>
<evidence type="ECO:0000256" key="6">
    <source>
        <dbReference type="ARBA" id="ARBA00022989"/>
    </source>
</evidence>
<dbReference type="RefSeq" id="WP_219873077.1">
    <property type="nucleotide sequence ID" value="NZ_JAHZIJ010000009.1"/>
</dbReference>
<keyword evidence="11" id="KW-1185">Reference proteome</keyword>
<feature type="transmembrane region" description="Helical" evidence="8">
    <location>
        <begin position="78"/>
        <end position="105"/>
    </location>
</feature>
<dbReference type="PROSITE" id="PS50928">
    <property type="entry name" value="ABC_TM1"/>
    <property type="match status" value="1"/>
</dbReference>
<feature type="transmembrane region" description="Helical" evidence="8">
    <location>
        <begin position="117"/>
        <end position="142"/>
    </location>
</feature>
<evidence type="ECO:0000256" key="1">
    <source>
        <dbReference type="ARBA" id="ARBA00004651"/>
    </source>
</evidence>
<proteinExistence type="inferred from homology"/>
<organism evidence="10 11">
    <name type="scientific">Paenibacillus oenotherae</name>
    <dbReference type="NCBI Taxonomy" id="1435645"/>
    <lineage>
        <taxon>Bacteria</taxon>
        <taxon>Bacillati</taxon>
        <taxon>Bacillota</taxon>
        <taxon>Bacilli</taxon>
        <taxon>Bacillales</taxon>
        <taxon>Paenibacillaceae</taxon>
        <taxon>Paenibacillus</taxon>
    </lineage>
</organism>
<evidence type="ECO:0000256" key="7">
    <source>
        <dbReference type="ARBA" id="ARBA00023136"/>
    </source>
</evidence>
<feature type="transmembrane region" description="Helical" evidence="8">
    <location>
        <begin position="225"/>
        <end position="247"/>
    </location>
</feature>
<dbReference type="SUPFAM" id="SSF161098">
    <property type="entry name" value="MetI-like"/>
    <property type="match status" value="1"/>
</dbReference>
<evidence type="ECO:0000259" key="9">
    <source>
        <dbReference type="PROSITE" id="PS50928"/>
    </source>
</evidence>
<feature type="transmembrane region" description="Helical" evidence="8">
    <location>
        <begin position="268"/>
        <end position="289"/>
    </location>
</feature>
<evidence type="ECO:0000256" key="8">
    <source>
        <dbReference type="RuleBase" id="RU363032"/>
    </source>
</evidence>
<evidence type="ECO:0000313" key="10">
    <source>
        <dbReference type="EMBL" id="MBW7475829.1"/>
    </source>
</evidence>
<evidence type="ECO:0000313" key="11">
    <source>
        <dbReference type="Proteomes" id="UP000812277"/>
    </source>
</evidence>
<feature type="domain" description="ABC transmembrane type-1" evidence="9">
    <location>
        <begin position="83"/>
        <end position="291"/>
    </location>
</feature>
<dbReference type="PANTHER" id="PTHR42929:SF5">
    <property type="entry name" value="ABC TRANSPORTER PERMEASE PROTEIN"/>
    <property type="match status" value="1"/>
</dbReference>
<dbReference type="PANTHER" id="PTHR42929">
    <property type="entry name" value="INNER MEMBRANE ABC TRANSPORTER PERMEASE PROTEIN YDCU-RELATED-RELATED"/>
    <property type="match status" value="1"/>
</dbReference>
<gene>
    <name evidence="10" type="ORF">K0T92_13825</name>
</gene>
<keyword evidence="3 8" id="KW-0813">Transport</keyword>
<dbReference type="Gene3D" id="1.10.3720.10">
    <property type="entry name" value="MetI-like"/>
    <property type="match status" value="1"/>
</dbReference>
<feature type="transmembrane region" description="Helical" evidence="8">
    <location>
        <begin position="194"/>
        <end position="213"/>
    </location>
</feature>
<evidence type="ECO:0000256" key="3">
    <source>
        <dbReference type="ARBA" id="ARBA00022448"/>
    </source>
</evidence>
<keyword evidence="5 8" id="KW-0812">Transmembrane</keyword>